<keyword evidence="5" id="KW-0175">Coiled coil</keyword>
<keyword evidence="8" id="KW-1185">Reference proteome</keyword>
<dbReference type="EMBL" id="LMYN01000015">
    <property type="protein sequence ID" value="KSA03071.1"/>
    <property type="molecule type" value="Genomic_DNA"/>
</dbReference>
<keyword evidence="3" id="KW-0508">mRNA splicing</keyword>
<protein>
    <recommendedName>
        <fullName evidence="2">U1 small nuclear ribonucleoprotein component SNU71</fullName>
    </recommendedName>
</protein>
<dbReference type="AlphaFoldDB" id="A0A0V1Q4F5"/>
<dbReference type="GeneID" id="26838214"/>
<name>A0A0V1Q4F5_9ASCO</name>
<evidence type="ECO:0000313" key="7">
    <source>
        <dbReference type="EMBL" id="KSA03071.1"/>
    </source>
</evidence>
<comment type="caution">
    <text evidence="7">The sequence shown here is derived from an EMBL/GenBank/DDBJ whole genome shotgun (WGS) entry which is preliminary data.</text>
</comment>
<evidence type="ECO:0000256" key="3">
    <source>
        <dbReference type="ARBA" id="ARBA00022728"/>
    </source>
</evidence>
<dbReference type="PROSITE" id="PS50896">
    <property type="entry name" value="LISH"/>
    <property type="match status" value="1"/>
</dbReference>
<comment type="similarity">
    <text evidence="1">Belongs to the SNU71 family.</text>
</comment>
<evidence type="ECO:0000256" key="1">
    <source>
        <dbReference type="ARBA" id="ARBA00005544"/>
    </source>
</evidence>
<dbReference type="InterPro" id="IPR006594">
    <property type="entry name" value="LisH"/>
</dbReference>
<dbReference type="SMART" id="SM00311">
    <property type="entry name" value="PWI"/>
    <property type="match status" value="1"/>
</dbReference>
<dbReference type="Gene3D" id="1.20.1390.10">
    <property type="entry name" value="PWI domain"/>
    <property type="match status" value="1"/>
</dbReference>
<gene>
    <name evidence="7" type="ORF">AC631_01205</name>
</gene>
<evidence type="ECO:0000256" key="2">
    <source>
        <dbReference type="ARBA" id="ARBA00014280"/>
    </source>
</evidence>
<feature type="coiled-coil region" evidence="5">
    <location>
        <begin position="302"/>
        <end position="329"/>
    </location>
</feature>
<dbReference type="RefSeq" id="XP_015469173.1">
    <property type="nucleotide sequence ID" value="XM_015610035.1"/>
</dbReference>
<evidence type="ECO:0000259" key="6">
    <source>
        <dbReference type="SMART" id="SM00311"/>
    </source>
</evidence>
<feature type="domain" description="PWI" evidence="6">
    <location>
        <begin position="529"/>
        <end position="598"/>
    </location>
</feature>
<evidence type="ECO:0000256" key="5">
    <source>
        <dbReference type="SAM" id="Coils"/>
    </source>
</evidence>
<dbReference type="OrthoDB" id="6275295at2759"/>
<evidence type="ECO:0000313" key="8">
    <source>
        <dbReference type="Proteomes" id="UP000054251"/>
    </source>
</evidence>
<sequence length="598" mass="69703">MINTRNSHNDSLTSVEPFTVSLNNNKKLFSILKAFPGHNLITSPDKSTPIKNPSLYVPIYKSLDVSDIIEFNNNKLLSRNQKASTTKTYNDVEISNASDQENDLMEIDNDAVQYINIDDFIPKTLKDQVNTLTITNFPNVKKIAIEKVFKTLLAYSPHDKSFTWSAISNDHIDKRLVFIRFLSIECMRWFFGDLSDTVHQIFENITITADPASEAFLNGEKEVSNGLDESQVENITYEISKILQNQKNYEKLSKTTGTEDLDQVMQYYNTYKVDPTELIEVPKDMKEKIVNDIIKFRSKVLSIEKARRKKEIENERMQAKNRLKRIFEGIKETTDDIAIDSENDREEGVEISKGTHAEFEELSDEQYNEILKKREQEILETQYQESLSRFKESETIEKKNLLDKLYAVKNYEDYLISNKAKFIEEMKDFHDYDLSNISQLVSLNPTKIQQYYNNYSEYLKMRNHERMNEEKSDRKDLEEEQEELQAMNKASEFLSSFTPKSEHKTQLSTLIKNISANNIHISQFNSNKLSSLNNKIGELIEEYLGIREDELIKFIYSFLLSNGLHSKEELVEELSETLDEDSIIVVNEIWEYIDELAN</sequence>
<comment type="function">
    <text evidence="4">Component of the U1 snRNP particle, which recognizes and binds the 5'-splice site of pre-mRNA. Together with other non-snRNP factors, U1 snRNP forms the spliceosomal commitment complex, that targets pre-mRNA to the splicing pathway.</text>
</comment>
<keyword evidence="7" id="KW-0687">Ribonucleoprotein</keyword>
<dbReference type="GO" id="GO:0005681">
    <property type="term" value="C:spliceosomal complex"/>
    <property type="evidence" value="ECO:0007669"/>
    <property type="project" value="UniProtKB-KW"/>
</dbReference>
<reference evidence="7 8" key="1">
    <citation type="submission" date="2015-11" db="EMBL/GenBank/DDBJ databases">
        <title>The genome of Debaryomyces fabryi.</title>
        <authorList>
            <person name="Tafer H."/>
            <person name="Lopandic K."/>
        </authorList>
    </citation>
    <scope>NUCLEOTIDE SEQUENCE [LARGE SCALE GENOMIC DNA]</scope>
    <source>
        <strain evidence="7 8">CBS 789</strain>
    </source>
</reference>
<dbReference type="InterPro" id="IPR002483">
    <property type="entry name" value="PWI_dom"/>
</dbReference>
<proteinExistence type="inferred from homology"/>
<dbReference type="Proteomes" id="UP000054251">
    <property type="component" value="Unassembled WGS sequence"/>
</dbReference>
<keyword evidence="3" id="KW-0507">mRNA processing</keyword>
<keyword evidence="3" id="KW-0747">Spliceosome</keyword>
<organism evidence="7 8">
    <name type="scientific">Debaryomyces fabryi</name>
    <dbReference type="NCBI Taxonomy" id="58627"/>
    <lineage>
        <taxon>Eukaryota</taxon>
        <taxon>Fungi</taxon>
        <taxon>Dikarya</taxon>
        <taxon>Ascomycota</taxon>
        <taxon>Saccharomycotina</taxon>
        <taxon>Pichiomycetes</taxon>
        <taxon>Debaryomycetaceae</taxon>
        <taxon>Debaryomyces</taxon>
    </lineage>
</organism>
<accession>A0A0V1Q4F5</accession>
<evidence type="ECO:0000256" key="4">
    <source>
        <dbReference type="ARBA" id="ARBA00025004"/>
    </source>
</evidence>
<feature type="coiled-coil region" evidence="5">
    <location>
        <begin position="460"/>
        <end position="494"/>
    </location>
</feature>